<dbReference type="Gene3D" id="3.90.180.10">
    <property type="entry name" value="Medium-chain alcohol dehydrogenases, catalytic domain"/>
    <property type="match status" value="2"/>
</dbReference>
<comment type="caution">
    <text evidence="6">The sequence shown here is derived from an EMBL/GenBank/DDBJ whole genome shotgun (WGS) entry which is preliminary data.</text>
</comment>
<sequence length="905" mass="97254">MDCPSVLHPLLGRVDGKAQDGVTQFLGLQYATLRDVLAPAQLVDSTTPNSSTVDAREYGPPVISPPGSAEMEMSFIQQRLPKKKVPPPSALGGLSLNITVPAAYPEREGRRLPVLVYIHGGGFVFGSSTYPHYDQAEVVRTAAARQTPIIAVNINYRLGIPGFLTSQELRNAGYEANNGLRDQKVALRWIQRYIAGFGGDPTNVTVVGQSAGAGTSFLMPPVTQEIAEIRYKMVLDQLALGEKTLEECIQTLTHDIPVDQLGTVPLQVPLGPVIDAETVPEAATFAALDGNYKKDESIQKLMLIDLQSDATIFAHVNLHARLNGITAAFTASMETYFGTEDARKLLAFYKVDSATTTTPDPNTLSAVVRFFTDIFFYAPAVQVAQAFAGSTLAHFNEGNPWAGTFQGHASHLLDTAFLWQNYNSFMEPAVRAVAETFASDLVAFVVGEAQLSRARLPDYQQDGEVIVYGPSAEGQTREIVGAMDERGGRRVGFFQLAGEIGGLDRGKRIESCAGDMYTSVLHYVLSSSMACSQTLTATPPAMSTTTSTSIPETAAALVFLAPGQRLHHESRAPTPPVTAGAAIVRILRTSVVAYLRSVFAGDGTRSYPLPTPMVPGNHAVGRVVAVGPDATTLTAGQLVFVDVTLRSRDDPTRAAVFGIHEGFDDETRRLMRGEWRDSTYAQYAKVPLENLFPLDETTLLLQGQGQGQGQGRRRPSPSSLGYSLDDLGYIPRLAIPYGGLRTLDLQPGETVIISPATGSFGSAARIFPVPITGDPGVDGAALARYGRVHAYLDISPPMAAGSTHFRSAITALGMNGRVCLMGGLAEDTALPYHAVMHRNLKICGRWMYEREDLRRLLEMVETGVVPLGAGIGAHLVGSFALEEWEAAFIAAAENTDPGQYVLLSP</sequence>
<comment type="similarity">
    <text evidence="1">Belongs to the type-B carboxylesterase/lipase family.</text>
</comment>
<gene>
    <name evidence="6" type="ORF">AOCH_002886</name>
</gene>
<reference evidence="6 7" key="1">
    <citation type="submission" date="2015-02" db="EMBL/GenBank/DDBJ databases">
        <title>Draft Genome Sequences of Two Closely-Related Aflatoxigenic Aspergillus Species Obtained from the Cote d'Ivoire.</title>
        <authorList>
            <person name="Moore G.G."/>
            <person name="Beltz S.B."/>
            <person name="Mack B.M."/>
        </authorList>
    </citation>
    <scope>NUCLEOTIDE SEQUENCE [LARGE SCALE GENOMIC DNA]</scope>
    <source>
        <strain evidence="6 7">SRRC1432</strain>
    </source>
</reference>
<evidence type="ECO:0000259" key="5">
    <source>
        <dbReference type="Pfam" id="PF08240"/>
    </source>
</evidence>
<dbReference type="InterPro" id="IPR011032">
    <property type="entry name" value="GroES-like_sf"/>
</dbReference>
<organism evidence="6 7">
    <name type="scientific">Aspergillus ochraceoroseus</name>
    <dbReference type="NCBI Taxonomy" id="138278"/>
    <lineage>
        <taxon>Eukaryota</taxon>
        <taxon>Fungi</taxon>
        <taxon>Dikarya</taxon>
        <taxon>Ascomycota</taxon>
        <taxon>Pezizomycotina</taxon>
        <taxon>Eurotiomycetes</taxon>
        <taxon>Eurotiomycetidae</taxon>
        <taxon>Eurotiales</taxon>
        <taxon>Aspergillaceae</taxon>
        <taxon>Aspergillus</taxon>
        <taxon>Aspergillus subgen. Nidulantes</taxon>
    </lineage>
</organism>
<dbReference type="InterPro" id="IPR036291">
    <property type="entry name" value="NAD(P)-bd_dom_sf"/>
</dbReference>
<dbReference type="Gene3D" id="3.40.50.1820">
    <property type="entry name" value="alpha/beta hydrolase"/>
    <property type="match status" value="2"/>
</dbReference>
<feature type="region of interest" description="Disordered" evidence="3">
    <location>
        <begin position="44"/>
        <end position="64"/>
    </location>
</feature>
<name>A0A0F8V754_9EURO</name>
<dbReference type="AlphaFoldDB" id="A0A0F8V754"/>
<dbReference type="InterPro" id="IPR002018">
    <property type="entry name" value="CarbesteraseB"/>
</dbReference>
<evidence type="ECO:0008006" key="8">
    <source>
        <dbReference type="Google" id="ProtNLM"/>
    </source>
</evidence>
<dbReference type="SUPFAM" id="SSF50129">
    <property type="entry name" value="GroES-like"/>
    <property type="match status" value="1"/>
</dbReference>
<dbReference type="SUPFAM" id="SSF51735">
    <property type="entry name" value="NAD(P)-binding Rossmann-fold domains"/>
    <property type="match status" value="1"/>
</dbReference>
<dbReference type="CDD" id="cd05188">
    <property type="entry name" value="MDR"/>
    <property type="match status" value="1"/>
</dbReference>
<keyword evidence="2" id="KW-0378">Hydrolase</keyword>
<evidence type="ECO:0000259" key="4">
    <source>
        <dbReference type="Pfam" id="PF00135"/>
    </source>
</evidence>
<evidence type="ECO:0000313" key="6">
    <source>
        <dbReference type="EMBL" id="KKK18801.1"/>
    </source>
</evidence>
<dbReference type="Proteomes" id="UP000034947">
    <property type="component" value="Unassembled WGS sequence"/>
</dbReference>
<protein>
    <recommendedName>
        <fullName evidence="8">Carboxylesterase type B domain-containing protein</fullName>
    </recommendedName>
</protein>
<accession>A0A0F8V754</accession>
<feature type="compositionally biased region" description="Polar residues" evidence="3">
    <location>
        <begin position="44"/>
        <end position="53"/>
    </location>
</feature>
<proteinExistence type="inferred from homology"/>
<evidence type="ECO:0000313" key="7">
    <source>
        <dbReference type="Proteomes" id="UP000034947"/>
    </source>
</evidence>
<dbReference type="Gene3D" id="3.40.50.720">
    <property type="entry name" value="NAD(P)-binding Rossmann-like Domain"/>
    <property type="match status" value="1"/>
</dbReference>
<dbReference type="PROSITE" id="PS00122">
    <property type="entry name" value="CARBOXYLESTERASE_B_1"/>
    <property type="match status" value="1"/>
</dbReference>
<evidence type="ECO:0000256" key="2">
    <source>
        <dbReference type="ARBA" id="ARBA00022801"/>
    </source>
</evidence>
<dbReference type="Pfam" id="PF00135">
    <property type="entry name" value="COesterase"/>
    <property type="match status" value="1"/>
</dbReference>
<dbReference type="InterPro" id="IPR050309">
    <property type="entry name" value="Type-B_Carboxylest/Lipase"/>
</dbReference>
<feature type="domain" description="Alcohol dehydrogenase-like N-terminal" evidence="5">
    <location>
        <begin position="583"/>
        <end position="695"/>
    </location>
</feature>
<dbReference type="VEuPathDB" id="FungiDB:P175DRAFT_0500343"/>
<dbReference type="Pfam" id="PF08240">
    <property type="entry name" value="ADH_N"/>
    <property type="match status" value="1"/>
</dbReference>
<dbReference type="OrthoDB" id="3200163at2759"/>
<evidence type="ECO:0000256" key="1">
    <source>
        <dbReference type="ARBA" id="ARBA00005964"/>
    </source>
</evidence>
<dbReference type="VEuPathDB" id="FungiDB:P175DRAFT_0522730"/>
<dbReference type="InterPro" id="IPR029058">
    <property type="entry name" value="AB_hydrolase_fold"/>
</dbReference>
<feature type="domain" description="Carboxylesterase type B" evidence="4">
    <location>
        <begin position="11"/>
        <end position="214"/>
    </location>
</feature>
<dbReference type="PANTHER" id="PTHR11559">
    <property type="entry name" value="CARBOXYLESTERASE"/>
    <property type="match status" value="1"/>
</dbReference>
<evidence type="ECO:0000256" key="3">
    <source>
        <dbReference type="SAM" id="MobiDB-lite"/>
    </source>
</evidence>
<dbReference type="ESTHER" id="9euro-a0a0f8v754">
    <property type="family name" value="Fungal_carboxylesterase_lipase"/>
</dbReference>
<dbReference type="InterPro" id="IPR019826">
    <property type="entry name" value="Carboxylesterase_B_AS"/>
</dbReference>
<dbReference type="SUPFAM" id="SSF53474">
    <property type="entry name" value="alpha/beta-Hydrolases"/>
    <property type="match status" value="1"/>
</dbReference>
<dbReference type="InterPro" id="IPR013154">
    <property type="entry name" value="ADH-like_N"/>
</dbReference>
<keyword evidence="7" id="KW-1185">Reference proteome</keyword>
<dbReference type="EMBL" id="JYKN01001834">
    <property type="protein sequence ID" value="KKK18801.1"/>
    <property type="molecule type" value="Genomic_DNA"/>
</dbReference>
<dbReference type="GO" id="GO:0016787">
    <property type="term" value="F:hydrolase activity"/>
    <property type="evidence" value="ECO:0007669"/>
    <property type="project" value="UniProtKB-KW"/>
</dbReference>